<feature type="domain" description="J" evidence="2">
    <location>
        <begin position="125"/>
        <end position="193"/>
    </location>
</feature>
<organism evidence="3 4">
    <name type="scientific">Sediminicoccus rosea</name>
    <dbReference type="NCBI Taxonomy" id="1225128"/>
    <lineage>
        <taxon>Bacteria</taxon>
        <taxon>Pseudomonadati</taxon>
        <taxon>Pseudomonadota</taxon>
        <taxon>Alphaproteobacteria</taxon>
        <taxon>Acetobacterales</taxon>
        <taxon>Roseomonadaceae</taxon>
        <taxon>Sediminicoccus</taxon>
    </lineage>
</organism>
<keyword evidence="4" id="KW-1185">Reference proteome</keyword>
<dbReference type="PROSITE" id="PS50076">
    <property type="entry name" value="DNAJ_2"/>
    <property type="match status" value="1"/>
</dbReference>
<dbReference type="SUPFAM" id="SSF46565">
    <property type="entry name" value="Chaperone J-domain"/>
    <property type="match status" value="1"/>
</dbReference>
<feature type="region of interest" description="Disordered" evidence="1">
    <location>
        <begin position="1"/>
        <end position="26"/>
    </location>
</feature>
<dbReference type="Gene3D" id="1.10.287.110">
    <property type="entry name" value="DnaJ domain"/>
    <property type="match status" value="1"/>
</dbReference>
<accession>A0ABZ0PLA6</accession>
<gene>
    <name evidence="3" type="ORF">R9Z33_04290</name>
</gene>
<name>A0ABZ0PLA6_9PROT</name>
<dbReference type="EMBL" id="CP137852">
    <property type="protein sequence ID" value="WPB86093.1"/>
    <property type="molecule type" value="Genomic_DNA"/>
</dbReference>
<dbReference type="PRINTS" id="PR00625">
    <property type="entry name" value="JDOMAIN"/>
</dbReference>
<evidence type="ECO:0000313" key="3">
    <source>
        <dbReference type="EMBL" id="WPB86093.1"/>
    </source>
</evidence>
<dbReference type="RefSeq" id="WP_318650070.1">
    <property type="nucleotide sequence ID" value="NZ_CP137852.1"/>
</dbReference>
<evidence type="ECO:0000259" key="2">
    <source>
        <dbReference type="PROSITE" id="PS50076"/>
    </source>
</evidence>
<dbReference type="SMART" id="SM00271">
    <property type="entry name" value="DnaJ"/>
    <property type="match status" value="1"/>
</dbReference>
<dbReference type="Proteomes" id="UP001305521">
    <property type="component" value="Chromosome"/>
</dbReference>
<dbReference type="InterPro" id="IPR036869">
    <property type="entry name" value="J_dom_sf"/>
</dbReference>
<evidence type="ECO:0000256" key="1">
    <source>
        <dbReference type="SAM" id="MobiDB-lite"/>
    </source>
</evidence>
<proteinExistence type="predicted"/>
<evidence type="ECO:0000313" key="4">
    <source>
        <dbReference type="Proteomes" id="UP001305521"/>
    </source>
</evidence>
<sequence>MARRASFQPQTDPKAPPRPCAAPDCPAAGEYRAPKDRALREYLWFCLDHVRQYNAGWDFYRGMAPSDIESAIRLDTVGGRPTWPLGRLGGVRLDPERMADPLGILRDAAPREKRRAPPRAEAPPELRAALGLLELDWPLDPATLKSRYKELAKRYHPDANGGDRSAEERLKDINRAYSLLRQKIGRAEPAHAG</sequence>
<dbReference type="CDD" id="cd06257">
    <property type="entry name" value="DnaJ"/>
    <property type="match status" value="1"/>
</dbReference>
<protein>
    <submittedName>
        <fullName evidence="3">J domain-containing protein</fullName>
    </submittedName>
</protein>
<dbReference type="Pfam" id="PF00226">
    <property type="entry name" value="DnaJ"/>
    <property type="match status" value="1"/>
</dbReference>
<dbReference type="InterPro" id="IPR001623">
    <property type="entry name" value="DnaJ_domain"/>
</dbReference>
<reference evidence="3 4" key="1">
    <citation type="submission" date="2023-11" db="EMBL/GenBank/DDBJ databases">
        <title>Arctic aerobic anoxygenic photoheterotroph Sediminicoccus rosea KRV36 adapts its photosynthesis to long days of polar summer.</title>
        <authorList>
            <person name="Tomasch J."/>
            <person name="Kopejtka K."/>
            <person name="Bily T."/>
            <person name="Gardiner A.T."/>
            <person name="Gardian Z."/>
            <person name="Shivaramu S."/>
            <person name="Koblizek M."/>
            <person name="Engelhardt F."/>
            <person name="Kaftan D."/>
        </authorList>
    </citation>
    <scope>NUCLEOTIDE SEQUENCE [LARGE SCALE GENOMIC DNA]</scope>
    <source>
        <strain evidence="3 4">R-30</strain>
    </source>
</reference>